<dbReference type="SUPFAM" id="SSF82771">
    <property type="entry name" value="GIY-YIG endonuclease"/>
    <property type="match status" value="1"/>
</dbReference>
<dbReference type="RefSeq" id="WP_209595179.1">
    <property type="nucleotide sequence ID" value="NZ_JAGJCF010000010.1"/>
</dbReference>
<keyword evidence="4" id="KW-1185">Reference proteome</keyword>
<accession>A0ABS4BJ13</accession>
<dbReference type="EMBL" id="JAGJCF010000010">
    <property type="protein sequence ID" value="MBP0616681.1"/>
    <property type="molecule type" value="Genomic_DNA"/>
</dbReference>
<evidence type="ECO:0000256" key="1">
    <source>
        <dbReference type="ARBA" id="ARBA00007435"/>
    </source>
</evidence>
<gene>
    <name evidence="3" type="ORF">J6595_13920</name>
</gene>
<dbReference type="InterPro" id="IPR035901">
    <property type="entry name" value="GIY-YIG_endonuc_sf"/>
</dbReference>
<dbReference type="CDD" id="cd10456">
    <property type="entry name" value="GIY-YIG_UPF0213"/>
    <property type="match status" value="1"/>
</dbReference>
<evidence type="ECO:0000259" key="2">
    <source>
        <dbReference type="PROSITE" id="PS50164"/>
    </source>
</evidence>
<dbReference type="Pfam" id="PF01541">
    <property type="entry name" value="GIY-YIG"/>
    <property type="match status" value="1"/>
</dbReference>
<dbReference type="PANTHER" id="PTHR34477:SF1">
    <property type="entry name" value="UPF0213 PROTEIN YHBQ"/>
    <property type="match status" value="1"/>
</dbReference>
<dbReference type="Gene3D" id="3.40.1440.10">
    <property type="entry name" value="GIY-YIG endonuclease"/>
    <property type="match status" value="1"/>
</dbReference>
<dbReference type="PROSITE" id="PS50164">
    <property type="entry name" value="GIY_YIG"/>
    <property type="match status" value="1"/>
</dbReference>
<dbReference type="InterPro" id="IPR000305">
    <property type="entry name" value="GIY-YIG_endonuc"/>
</dbReference>
<comment type="caution">
    <text evidence="3">The sequence shown here is derived from an EMBL/GenBank/DDBJ whole genome shotgun (WGS) entry which is preliminary data.</text>
</comment>
<evidence type="ECO:0000313" key="3">
    <source>
        <dbReference type="EMBL" id="MBP0616681.1"/>
    </source>
</evidence>
<reference evidence="3 4" key="1">
    <citation type="submission" date="2021-04" db="EMBL/GenBank/DDBJ databases">
        <title>Whole genome sequence of Jiella sp. KSK16Y-1.</title>
        <authorList>
            <person name="Tuo L."/>
        </authorList>
    </citation>
    <scope>NUCLEOTIDE SEQUENCE [LARGE SCALE GENOMIC DNA]</scope>
    <source>
        <strain evidence="3 4">KSK16Y-1</strain>
    </source>
</reference>
<sequence length="101" mass="11851">MEATVYILRCADGSYYTGLTRQPVEARVWEHNNDPDPKAFTFRRRPVQLVFTETYDRLLDAIAREKQIKGWNRRKKETLIAMNYVGLPVLSRRGHLVGKKE</sequence>
<protein>
    <submittedName>
        <fullName evidence="3">GIY-YIG nuclease family protein</fullName>
    </submittedName>
</protein>
<name>A0ABS4BJ13_9HYPH</name>
<feature type="domain" description="GIY-YIG" evidence="2">
    <location>
        <begin position="1"/>
        <end position="78"/>
    </location>
</feature>
<proteinExistence type="inferred from homology"/>
<dbReference type="InterPro" id="IPR050190">
    <property type="entry name" value="UPF0213_domain"/>
</dbReference>
<evidence type="ECO:0000313" key="4">
    <source>
        <dbReference type="Proteomes" id="UP000678276"/>
    </source>
</evidence>
<dbReference type="Proteomes" id="UP000678276">
    <property type="component" value="Unassembled WGS sequence"/>
</dbReference>
<comment type="similarity">
    <text evidence="1">Belongs to the UPF0213 family.</text>
</comment>
<organism evidence="3 4">
    <name type="scientific">Jiella mangrovi</name>
    <dbReference type="NCBI Taxonomy" id="2821407"/>
    <lineage>
        <taxon>Bacteria</taxon>
        <taxon>Pseudomonadati</taxon>
        <taxon>Pseudomonadota</taxon>
        <taxon>Alphaproteobacteria</taxon>
        <taxon>Hyphomicrobiales</taxon>
        <taxon>Aurantimonadaceae</taxon>
        <taxon>Jiella</taxon>
    </lineage>
</organism>
<dbReference type="PANTHER" id="PTHR34477">
    <property type="entry name" value="UPF0213 PROTEIN YHBQ"/>
    <property type="match status" value="1"/>
</dbReference>